<dbReference type="OrthoDB" id="9804207at2"/>
<protein>
    <recommendedName>
        <fullName evidence="7">Putative NAD(P)H nitroreductase</fullName>
        <ecNumber evidence="7">1.-.-.-</ecNumber>
    </recommendedName>
</protein>
<dbReference type="PANTHER" id="PTHR43821">
    <property type="entry name" value="NAD(P)H NITROREDUCTASE YDJA-RELATED"/>
    <property type="match status" value="1"/>
</dbReference>
<feature type="binding site" evidence="8">
    <location>
        <position position="39"/>
    </location>
    <ligand>
        <name>FMN</name>
        <dbReference type="ChEBI" id="CHEBI:58210"/>
        <note>ligand shared between dimeric partners</note>
    </ligand>
</feature>
<evidence type="ECO:0000313" key="11">
    <source>
        <dbReference type="Proteomes" id="UP000294841"/>
    </source>
</evidence>
<evidence type="ECO:0000259" key="9">
    <source>
        <dbReference type="Pfam" id="PF00881"/>
    </source>
</evidence>
<sequence length="185" mass="20949">MDALELLTSRRSEKKLAEPAPNKQQLEYLFQSALHVPDHGKLNPYHFIVIEKEGLAKFEKLLESVVDEFDLGEERLRKAKSIAYRAPMVIAVIAKLNEEIKKVPTWEQELTAGCATYAMQLAAKAQGFDNVWITGPWVNGSELRKAFKCEQQDKVVALLLIGTAGEKLERDKKILDTDSFISYLE</sequence>
<evidence type="ECO:0000256" key="6">
    <source>
        <dbReference type="ARBA" id="ARBA00023027"/>
    </source>
</evidence>
<dbReference type="NCBIfam" id="NF008088">
    <property type="entry name" value="PRK10828.1"/>
    <property type="match status" value="1"/>
</dbReference>
<keyword evidence="3 7" id="KW-0288">FMN</keyword>
<dbReference type="AlphaFoldDB" id="A0A4R2N183"/>
<dbReference type="InterPro" id="IPR052530">
    <property type="entry name" value="NAD(P)H_nitroreductase"/>
</dbReference>
<keyword evidence="2 7" id="KW-0285">Flavoprotein</keyword>
<dbReference type="CDD" id="cd02135">
    <property type="entry name" value="YdjA-like"/>
    <property type="match status" value="1"/>
</dbReference>
<gene>
    <name evidence="10" type="ORF">EV697_102196</name>
</gene>
<comment type="similarity">
    <text evidence="1 7">Belongs to the nitroreductase family.</text>
</comment>
<dbReference type="InterPro" id="IPR000415">
    <property type="entry name" value="Nitroreductase-like"/>
</dbReference>
<comment type="cofactor">
    <cofactor evidence="8">
        <name>FMN</name>
        <dbReference type="ChEBI" id="CHEBI:58210"/>
    </cofactor>
    <text evidence="8">Binds 1 FMN per subunit.</text>
</comment>
<dbReference type="SUPFAM" id="SSF55469">
    <property type="entry name" value="FMN-dependent nitroreductase-like"/>
    <property type="match status" value="1"/>
</dbReference>
<comment type="caution">
    <text evidence="10">The sequence shown here is derived from an EMBL/GenBank/DDBJ whole genome shotgun (WGS) entry which is preliminary data.</text>
</comment>
<keyword evidence="11" id="KW-1185">Reference proteome</keyword>
<keyword evidence="6 7" id="KW-0520">NAD</keyword>
<evidence type="ECO:0000256" key="5">
    <source>
        <dbReference type="ARBA" id="ARBA00023002"/>
    </source>
</evidence>
<dbReference type="InterPro" id="IPR026021">
    <property type="entry name" value="YdjA-like"/>
</dbReference>
<dbReference type="InterPro" id="IPR029479">
    <property type="entry name" value="Nitroreductase"/>
</dbReference>
<feature type="domain" description="Nitroreductase" evidence="9">
    <location>
        <begin position="8"/>
        <end position="162"/>
    </location>
</feature>
<dbReference type="RefSeq" id="WP_132022767.1">
    <property type="nucleotide sequence ID" value="NZ_CP016605.1"/>
</dbReference>
<keyword evidence="4 7" id="KW-0521">NADP</keyword>
<evidence type="ECO:0000256" key="7">
    <source>
        <dbReference type="PIRNR" id="PIRNR000232"/>
    </source>
</evidence>
<proteinExistence type="inferred from homology"/>
<dbReference type="Proteomes" id="UP000294841">
    <property type="component" value="Unassembled WGS sequence"/>
</dbReference>
<feature type="binding site" description="in other chain" evidence="8">
    <location>
        <begin position="10"/>
        <end position="12"/>
    </location>
    <ligand>
        <name>FMN</name>
        <dbReference type="ChEBI" id="CHEBI:58210"/>
        <note>ligand shared between dimeric partners</note>
    </ligand>
</feature>
<dbReference type="EMBL" id="SLXI01000002">
    <property type="protein sequence ID" value="TCP13317.1"/>
    <property type="molecule type" value="Genomic_DNA"/>
</dbReference>
<organism evidence="10 11">
    <name type="scientific">Bisgaardia hudsonensis</name>
    <dbReference type="NCBI Taxonomy" id="109472"/>
    <lineage>
        <taxon>Bacteria</taxon>
        <taxon>Pseudomonadati</taxon>
        <taxon>Pseudomonadota</taxon>
        <taxon>Gammaproteobacteria</taxon>
        <taxon>Pasteurellales</taxon>
        <taxon>Pasteurellaceae</taxon>
        <taxon>Bisgaardia</taxon>
    </lineage>
</organism>
<dbReference type="EC" id="1.-.-.-" evidence="7"/>
<accession>A0A4R2N183</accession>
<dbReference type="PANTHER" id="PTHR43821:SF1">
    <property type="entry name" value="NAD(P)H NITROREDUCTASE YDJA-RELATED"/>
    <property type="match status" value="1"/>
</dbReference>
<evidence type="ECO:0000256" key="1">
    <source>
        <dbReference type="ARBA" id="ARBA00007118"/>
    </source>
</evidence>
<feature type="binding site" description="in other chain" evidence="8">
    <location>
        <begin position="132"/>
        <end position="134"/>
    </location>
    <ligand>
        <name>FMN</name>
        <dbReference type="ChEBI" id="CHEBI:58210"/>
        <note>ligand shared between dimeric partners</note>
    </ligand>
</feature>
<evidence type="ECO:0000313" key="10">
    <source>
        <dbReference type="EMBL" id="TCP13317.1"/>
    </source>
</evidence>
<dbReference type="Gene3D" id="3.40.109.10">
    <property type="entry name" value="NADH Oxidase"/>
    <property type="match status" value="1"/>
</dbReference>
<dbReference type="GO" id="GO:0016491">
    <property type="term" value="F:oxidoreductase activity"/>
    <property type="evidence" value="ECO:0007669"/>
    <property type="project" value="UniProtKB-UniRule"/>
</dbReference>
<keyword evidence="5 7" id="KW-0560">Oxidoreductase</keyword>
<evidence type="ECO:0000256" key="3">
    <source>
        <dbReference type="ARBA" id="ARBA00022643"/>
    </source>
</evidence>
<evidence type="ECO:0000256" key="2">
    <source>
        <dbReference type="ARBA" id="ARBA00022630"/>
    </source>
</evidence>
<dbReference type="PIRSF" id="PIRSF000232">
    <property type="entry name" value="YdjA"/>
    <property type="match status" value="1"/>
</dbReference>
<evidence type="ECO:0000256" key="4">
    <source>
        <dbReference type="ARBA" id="ARBA00022857"/>
    </source>
</evidence>
<evidence type="ECO:0000256" key="8">
    <source>
        <dbReference type="PIRSR" id="PIRSR000232-1"/>
    </source>
</evidence>
<reference evidence="10 11" key="1">
    <citation type="submission" date="2019-03" db="EMBL/GenBank/DDBJ databases">
        <title>Genomic Encyclopedia of Type Strains, Phase IV (KMG-IV): sequencing the most valuable type-strain genomes for metagenomic binning, comparative biology and taxonomic classification.</title>
        <authorList>
            <person name="Goeker M."/>
        </authorList>
    </citation>
    <scope>NUCLEOTIDE SEQUENCE [LARGE SCALE GENOMIC DNA]</scope>
    <source>
        <strain evidence="10 11">DSM 28231</strain>
    </source>
</reference>
<dbReference type="Pfam" id="PF00881">
    <property type="entry name" value="Nitroreductase"/>
    <property type="match status" value="1"/>
</dbReference>
<name>A0A4R2N183_9PAST</name>